<evidence type="ECO:0000313" key="2">
    <source>
        <dbReference type="EMBL" id="MCT7359776.1"/>
    </source>
</evidence>
<dbReference type="PANTHER" id="PTHR14097">
    <property type="entry name" value="OXIDOREDUCTASE HTATIP2"/>
    <property type="match status" value="1"/>
</dbReference>
<dbReference type="InterPro" id="IPR036291">
    <property type="entry name" value="NAD(P)-bd_dom_sf"/>
</dbReference>
<keyword evidence="3" id="KW-1185">Reference proteome</keyword>
<accession>A0A9X3AIC0</accession>
<dbReference type="InterPro" id="IPR013120">
    <property type="entry name" value="FAR_NAD-bd"/>
</dbReference>
<dbReference type="EMBL" id="JAOANI010000019">
    <property type="protein sequence ID" value="MCT7359776.1"/>
    <property type="molecule type" value="Genomic_DNA"/>
</dbReference>
<dbReference type="Proteomes" id="UP001147830">
    <property type="component" value="Unassembled WGS sequence"/>
</dbReference>
<dbReference type="SUPFAM" id="SSF51735">
    <property type="entry name" value="NAD(P)-binding Rossmann-fold domains"/>
    <property type="match status" value="1"/>
</dbReference>
<comment type="caution">
    <text evidence="2">The sequence shown here is derived from an EMBL/GenBank/DDBJ whole genome shotgun (WGS) entry which is preliminary data.</text>
</comment>
<dbReference type="Pfam" id="PF07993">
    <property type="entry name" value="NAD_binding_4"/>
    <property type="match status" value="1"/>
</dbReference>
<evidence type="ECO:0000313" key="3">
    <source>
        <dbReference type="Proteomes" id="UP001147830"/>
    </source>
</evidence>
<reference evidence="2" key="2">
    <citation type="submission" date="2022-08" db="EMBL/GenBank/DDBJ databases">
        <authorList>
            <person name="Dong C."/>
        </authorList>
    </citation>
    <scope>NUCLEOTIDE SEQUENCE</scope>
    <source>
        <strain evidence="2">59MF3M-4</strain>
    </source>
</reference>
<dbReference type="RefSeq" id="WP_260976633.1">
    <property type="nucleotide sequence ID" value="NZ_JAOANI010000019.1"/>
</dbReference>
<dbReference type="Gene3D" id="3.40.50.720">
    <property type="entry name" value="NAD(P)-binding Rossmann-like Domain"/>
    <property type="match status" value="1"/>
</dbReference>
<evidence type="ECO:0000259" key="1">
    <source>
        <dbReference type="Pfam" id="PF07993"/>
    </source>
</evidence>
<gene>
    <name evidence="2" type="ORF">NYR02_12220</name>
</gene>
<reference evidence="2" key="1">
    <citation type="journal article" date="2022" name="Front. Microbiol.">
        <title>Genome-based taxonomic rearrangement of Oceanobacter-related bacteria including the description of Thalassolituus hydrocarbonoclasticus sp. nov. and Thalassolituus pacificus sp. nov. and emended description of the genus Thalassolituus.</title>
        <authorList>
            <person name="Dong C."/>
            <person name="Wei L."/>
            <person name="Wang J."/>
            <person name="Lai Q."/>
            <person name="Huang Z."/>
            <person name="Shao Z."/>
        </authorList>
    </citation>
    <scope>NUCLEOTIDE SEQUENCE</scope>
    <source>
        <strain evidence="2">59MF3M-4</strain>
    </source>
</reference>
<dbReference type="AlphaFoldDB" id="A0A9X3AIC0"/>
<proteinExistence type="predicted"/>
<dbReference type="PANTHER" id="PTHR14097:SF7">
    <property type="entry name" value="OXIDOREDUCTASE HTATIP2"/>
    <property type="match status" value="1"/>
</dbReference>
<protein>
    <submittedName>
        <fullName evidence="2">SDR family oxidoreductase</fullName>
    </submittedName>
</protein>
<organism evidence="2 3">
    <name type="scientific">Thalassolituus pacificus</name>
    <dbReference type="NCBI Taxonomy" id="2975440"/>
    <lineage>
        <taxon>Bacteria</taxon>
        <taxon>Pseudomonadati</taxon>
        <taxon>Pseudomonadota</taxon>
        <taxon>Gammaproteobacteria</taxon>
        <taxon>Oceanospirillales</taxon>
        <taxon>Oceanospirillaceae</taxon>
        <taxon>Thalassolituus</taxon>
    </lineage>
</organism>
<sequence length="226" mass="24587">MNTRRLLLTGGTGLIGRALLDNLLLTDWAGHILLPVRQSKQWCSAYPQLAADERLQVLTYDELFASQQAVDLMFCALGTTQAKAGKAGLRQVDYQLVVDCAAWAKQQGAELVSVVSALGANSRSPFFYNRVKGDMEQALEQLGFPSLHLWQPSVLIGERAEFRLAEHLSGWILRLPLLGNVQALPGERIARAMVAAAAGSAAASGLDQESSVTRYRVRDIKRLAAA</sequence>
<name>A0A9X3AIC0_9GAMM</name>
<feature type="domain" description="Thioester reductase (TE)" evidence="1">
    <location>
        <begin position="8"/>
        <end position="68"/>
    </location>
</feature>